<dbReference type="EMBL" id="CAXKWB010049694">
    <property type="protein sequence ID" value="CAL4168978.1"/>
    <property type="molecule type" value="Genomic_DNA"/>
</dbReference>
<proteinExistence type="predicted"/>
<gene>
    <name evidence="2" type="ORF">MNOR_LOCUS33764</name>
</gene>
<keyword evidence="3" id="KW-1185">Reference proteome</keyword>
<dbReference type="Proteomes" id="UP001497623">
    <property type="component" value="Unassembled WGS sequence"/>
</dbReference>
<keyword evidence="1" id="KW-0812">Transmembrane</keyword>
<keyword evidence="1" id="KW-0472">Membrane</keyword>
<keyword evidence="1" id="KW-1133">Transmembrane helix</keyword>
<feature type="transmembrane region" description="Helical" evidence="1">
    <location>
        <begin position="62"/>
        <end position="85"/>
    </location>
</feature>
<evidence type="ECO:0000256" key="1">
    <source>
        <dbReference type="SAM" id="Phobius"/>
    </source>
</evidence>
<feature type="non-terminal residue" evidence="2">
    <location>
        <position position="105"/>
    </location>
</feature>
<evidence type="ECO:0000313" key="2">
    <source>
        <dbReference type="EMBL" id="CAL4168978.1"/>
    </source>
</evidence>
<accession>A0AAV2SAN0</accession>
<evidence type="ECO:0000313" key="3">
    <source>
        <dbReference type="Proteomes" id="UP001497623"/>
    </source>
</evidence>
<feature type="non-terminal residue" evidence="2">
    <location>
        <position position="1"/>
    </location>
</feature>
<sequence length="105" mass="11821">SELEMDVSLFDTAQSLLESYSPSLAGVAERIMDGYEDETSSFARSLSEEARFLVYYYNSTTLVTTGALALGIGFVILSLAFYYFYYVSQDDTSRISPFDRNGRQE</sequence>
<organism evidence="2 3">
    <name type="scientific">Meganyctiphanes norvegica</name>
    <name type="common">Northern krill</name>
    <name type="synonym">Thysanopoda norvegica</name>
    <dbReference type="NCBI Taxonomy" id="48144"/>
    <lineage>
        <taxon>Eukaryota</taxon>
        <taxon>Metazoa</taxon>
        <taxon>Ecdysozoa</taxon>
        <taxon>Arthropoda</taxon>
        <taxon>Crustacea</taxon>
        <taxon>Multicrustacea</taxon>
        <taxon>Malacostraca</taxon>
        <taxon>Eumalacostraca</taxon>
        <taxon>Eucarida</taxon>
        <taxon>Euphausiacea</taxon>
        <taxon>Euphausiidae</taxon>
        <taxon>Meganyctiphanes</taxon>
    </lineage>
</organism>
<reference evidence="2 3" key="1">
    <citation type="submission" date="2024-05" db="EMBL/GenBank/DDBJ databases">
        <authorList>
            <person name="Wallberg A."/>
        </authorList>
    </citation>
    <scope>NUCLEOTIDE SEQUENCE [LARGE SCALE GENOMIC DNA]</scope>
</reference>
<protein>
    <submittedName>
        <fullName evidence="2">Uncharacterized protein</fullName>
    </submittedName>
</protein>
<dbReference type="AlphaFoldDB" id="A0AAV2SAN0"/>
<name>A0AAV2SAN0_MEGNR</name>
<comment type="caution">
    <text evidence="2">The sequence shown here is derived from an EMBL/GenBank/DDBJ whole genome shotgun (WGS) entry which is preliminary data.</text>
</comment>